<proteinExistence type="predicted"/>
<gene>
    <name evidence="2" type="ORF">CDAR_304421</name>
</gene>
<dbReference type="Proteomes" id="UP001054837">
    <property type="component" value="Unassembled WGS sequence"/>
</dbReference>
<dbReference type="AlphaFoldDB" id="A0AAV4QZU4"/>
<accession>A0AAV4QZU4</accession>
<evidence type="ECO:0000313" key="3">
    <source>
        <dbReference type="Proteomes" id="UP001054837"/>
    </source>
</evidence>
<name>A0AAV4QZU4_9ARAC</name>
<dbReference type="EMBL" id="BPLQ01005407">
    <property type="protein sequence ID" value="GIY14785.1"/>
    <property type="molecule type" value="Genomic_DNA"/>
</dbReference>
<reference evidence="2 3" key="1">
    <citation type="submission" date="2021-06" db="EMBL/GenBank/DDBJ databases">
        <title>Caerostris darwini draft genome.</title>
        <authorList>
            <person name="Kono N."/>
            <person name="Arakawa K."/>
        </authorList>
    </citation>
    <scope>NUCLEOTIDE SEQUENCE [LARGE SCALE GENOMIC DNA]</scope>
</reference>
<organism evidence="2 3">
    <name type="scientific">Caerostris darwini</name>
    <dbReference type="NCBI Taxonomy" id="1538125"/>
    <lineage>
        <taxon>Eukaryota</taxon>
        <taxon>Metazoa</taxon>
        <taxon>Ecdysozoa</taxon>
        <taxon>Arthropoda</taxon>
        <taxon>Chelicerata</taxon>
        <taxon>Arachnida</taxon>
        <taxon>Araneae</taxon>
        <taxon>Araneomorphae</taxon>
        <taxon>Entelegynae</taxon>
        <taxon>Araneoidea</taxon>
        <taxon>Araneidae</taxon>
        <taxon>Caerostris</taxon>
    </lineage>
</organism>
<evidence type="ECO:0000313" key="2">
    <source>
        <dbReference type="EMBL" id="GIY14785.1"/>
    </source>
</evidence>
<sequence length="91" mass="10225">MPLNLRVKRETAVTYIRPSIVRDLFTPWCMSQSSSGLPDIPSPESPPLHEQGLLPDPATSNKEEETKMDTSQMVTAELQRFPIWAPCAQKT</sequence>
<evidence type="ECO:0000256" key="1">
    <source>
        <dbReference type="SAM" id="MobiDB-lite"/>
    </source>
</evidence>
<feature type="region of interest" description="Disordered" evidence="1">
    <location>
        <begin position="32"/>
        <end position="73"/>
    </location>
</feature>
<protein>
    <submittedName>
        <fullName evidence="2">Uncharacterized protein</fullName>
    </submittedName>
</protein>
<comment type="caution">
    <text evidence="2">The sequence shown here is derived from an EMBL/GenBank/DDBJ whole genome shotgun (WGS) entry which is preliminary data.</text>
</comment>
<keyword evidence="3" id="KW-1185">Reference proteome</keyword>